<comment type="caution">
    <text evidence="2">The sequence shown here is derived from an EMBL/GenBank/DDBJ whole genome shotgun (WGS) entry which is preliminary data.</text>
</comment>
<feature type="region of interest" description="Disordered" evidence="1">
    <location>
        <begin position="370"/>
        <end position="415"/>
    </location>
</feature>
<dbReference type="OrthoDB" id="7282144at2"/>
<dbReference type="Proteomes" id="UP000249065">
    <property type="component" value="Unassembled WGS sequence"/>
</dbReference>
<feature type="compositionally biased region" description="Low complexity" evidence="1">
    <location>
        <begin position="385"/>
        <end position="411"/>
    </location>
</feature>
<feature type="compositionally biased region" description="Pro residues" evidence="1">
    <location>
        <begin position="370"/>
        <end position="384"/>
    </location>
</feature>
<sequence length="505" mass="49389">MPDIAPPIAAAVSAPDAARLFPGLDRDWVVLPAAQLGGAPPVTIDAVLLHPARGIVLLEEPPRWTPDAPARLERCLAQTRFRAAFPGHLPVVHASLPRGAMISLPMLLASGFAAQAPLDLPGRGTWLEAARRALLAPAAGMPGQPPGRGRAAWIGFGGLALASSLVGALLVHQLAAPDLAGPATAAAPPPGRAAATIRLAGFVSPSAQARLRPAAPSGAEAAALPAGPTEGGEEAEVEAGPLDAAPLPPPGPPVLAAAPPSLAAAPGAPGAPVVLRDLPALALPAGPAAPALVAMIGAPTATPPAALHEFLAVAPSLLPAPPLAPQRLAAAEAAGEGAALPATAPEAMPEATPATVPEAAVAAVDVAAPAPAPEAPAPPAPGPAAPQAQLQAASTQAAATQAAPTLAAAPPAALPPARPAIDQARVAALLRRGDALLGLGDVSGARRFYERAAEAGSAEGARAAGRTQDPAVLAGLGARGIRADPAAAEAWYRRADALAAAETGR</sequence>
<evidence type="ECO:0000313" key="3">
    <source>
        <dbReference type="Proteomes" id="UP000249065"/>
    </source>
</evidence>
<organism evidence="2 3">
    <name type="scientific">Roseicella frigidaeris</name>
    <dbReference type="NCBI Taxonomy" id="2230885"/>
    <lineage>
        <taxon>Bacteria</taxon>
        <taxon>Pseudomonadati</taxon>
        <taxon>Pseudomonadota</taxon>
        <taxon>Alphaproteobacteria</taxon>
        <taxon>Acetobacterales</taxon>
        <taxon>Roseomonadaceae</taxon>
        <taxon>Roseicella</taxon>
    </lineage>
</organism>
<reference evidence="3" key="1">
    <citation type="submission" date="2018-06" db="EMBL/GenBank/DDBJ databases">
        <authorList>
            <person name="Khan S.A."/>
        </authorList>
    </citation>
    <scope>NUCLEOTIDE SEQUENCE [LARGE SCALE GENOMIC DNA]</scope>
    <source>
        <strain evidence="3">DB-1506</strain>
    </source>
</reference>
<proteinExistence type="predicted"/>
<protein>
    <recommendedName>
        <fullName evidence="4">Sel1 repeat family protein</fullName>
    </recommendedName>
</protein>
<keyword evidence="3" id="KW-1185">Reference proteome</keyword>
<feature type="compositionally biased region" description="Low complexity" evidence="1">
    <location>
        <begin position="213"/>
        <end position="228"/>
    </location>
</feature>
<name>A0A327M6S4_9PROT</name>
<accession>A0A327M6S4</accession>
<gene>
    <name evidence="2" type="ORF">DOO78_15615</name>
</gene>
<dbReference type="AlphaFoldDB" id="A0A327M6S4"/>
<evidence type="ECO:0008006" key="4">
    <source>
        <dbReference type="Google" id="ProtNLM"/>
    </source>
</evidence>
<evidence type="ECO:0000256" key="1">
    <source>
        <dbReference type="SAM" id="MobiDB-lite"/>
    </source>
</evidence>
<feature type="region of interest" description="Disordered" evidence="1">
    <location>
        <begin position="211"/>
        <end position="253"/>
    </location>
</feature>
<dbReference type="EMBL" id="QLIX01000011">
    <property type="protein sequence ID" value="RAI58157.1"/>
    <property type="molecule type" value="Genomic_DNA"/>
</dbReference>
<dbReference type="RefSeq" id="WP_111470791.1">
    <property type="nucleotide sequence ID" value="NZ_QLIX01000011.1"/>
</dbReference>
<evidence type="ECO:0000313" key="2">
    <source>
        <dbReference type="EMBL" id="RAI58157.1"/>
    </source>
</evidence>